<protein>
    <submittedName>
        <fullName evidence="2">Uncharacterized protein</fullName>
    </submittedName>
</protein>
<keyword evidence="1" id="KW-0812">Transmembrane</keyword>
<reference evidence="3" key="1">
    <citation type="submission" date="2007-12" db="EMBL/GenBank/DDBJ databases">
        <title>Annotation of Entamoeba dispar SAW760.</title>
        <authorList>
            <person name="Lorenzi H."/>
            <person name="Inman J."/>
            <person name="Schobel S."/>
            <person name="Amedeo P."/>
            <person name="Caler E."/>
        </authorList>
    </citation>
    <scope>NUCLEOTIDE SEQUENCE [LARGE SCALE GENOMIC DNA]</scope>
    <source>
        <strain evidence="3">ATCC PRA-260 / SAW760</strain>
    </source>
</reference>
<gene>
    <name evidence="2" type="ORF">EDI_054940</name>
</gene>
<dbReference type="KEGG" id="edi:EDI_054940"/>
<feature type="transmembrane region" description="Helical" evidence="1">
    <location>
        <begin position="71"/>
        <end position="93"/>
    </location>
</feature>
<sequence length="139" mass="16660">MKKVQELSNDFINLLKLKLALLEELPFGEIDINEYLGIIVTEDNEHVVNPGTSSERKTNYKKYEIEKYHHVITFYHCLIIVVIIPMTTMLMFIGTHNHLQYIYFYYNQIYIMIQNMIVHILYSILLYLHIHIINVHVLY</sequence>
<dbReference type="Proteomes" id="UP000008076">
    <property type="component" value="Unassembled WGS sequence"/>
</dbReference>
<keyword evidence="1" id="KW-1133">Transmembrane helix</keyword>
<keyword evidence="1" id="KW-0472">Membrane</keyword>
<dbReference type="EMBL" id="DS548209">
    <property type="protein sequence ID" value="EDR29054.1"/>
    <property type="molecule type" value="Genomic_DNA"/>
</dbReference>
<dbReference type="VEuPathDB" id="AmoebaDB:EDI_054940"/>
<dbReference type="RefSeq" id="XP_001734777.1">
    <property type="nucleotide sequence ID" value="XM_001734725.1"/>
</dbReference>
<keyword evidence="3" id="KW-1185">Reference proteome</keyword>
<feature type="transmembrane region" description="Helical" evidence="1">
    <location>
        <begin position="105"/>
        <end position="128"/>
    </location>
</feature>
<dbReference type="AlphaFoldDB" id="B0E8U3"/>
<evidence type="ECO:0000256" key="1">
    <source>
        <dbReference type="SAM" id="Phobius"/>
    </source>
</evidence>
<name>B0E8U3_ENTDS</name>
<accession>B0E8U3</accession>
<evidence type="ECO:0000313" key="3">
    <source>
        <dbReference type="Proteomes" id="UP000008076"/>
    </source>
</evidence>
<dbReference type="GeneID" id="5879700"/>
<evidence type="ECO:0000313" key="2">
    <source>
        <dbReference type="EMBL" id="EDR29054.1"/>
    </source>
</evidence>
<proteinExistence type="predicted"/>
<organism evidence="3">
    <name type="scientific">Entamoeba dispar (strain ATCC PRA-260 / SAW760)</name>
    <dbReference type="NCBI Taxonomy" id="370354"/>
    <lineage>
        <taxon>Eukaryota</taxon>
        <taxon>Amoebozoa</taxon>
        <taxon>Evosea</taxon>
        <taxon>Archamoebae</taxon>
        <taxon>Mastigamoebida</taxon>
        <taxon>Entamoebidae</taxon>
        <taxon>Entamoeba</taxon>
    </lineage>
</organism>